<feature type="region of interest" description="Disordered" evidence="5">
    <location>
        <begin position="267"/>
        <end position="289"/>
    </location>
</feature>
<evidence type="ECO:0000256" key="4">
    <source>
        <dbReference type="ARBA" id="ARBA00035267"/>
    </source>
</evidence>
<feature type="region of interest" description="Disordered" evidence="5">
    <location>
        <begin position="45"/>
        <end position="66"/>
    </location>
</feature>
<dbReference type="EMBL" id="JAVRRG010000070">
    <property type="protein sequence ID" value="KAK5089819.1"/>
    <property type="molecule type" value="Genomic_DNA"/>
</dbReference>
<dbReference type="Gene3D" id="2.40.50.100">
    <property type="match status" value="1"/>
</dbReference>
<dbReference type="InterPro" id="IPR001684">
    <property type="entry name" value="Ribosomal_bL27"/>
</dbReference>
<evidence type="ECO:0000256" key="2">
    <source>
        <dbReference type="ARBA" id="ARBA00022980"/>
    </source>
</evidence>
<keyword evidence="7" id="KW-1185">Reference proteome</keyword>
<accession>A0ABR0K8L4</accession>
<evidence type="ECO:0000313" key="6">
    <source>
        <dbReference type="EMBL" id="KAK5089819.1"/>
    </source>
</evidence>
<name>A0ABR0K8L4_9EURO</name>
<dbReference type="SUPFAM" id="SSF110324">
    <property type="entry name" value="Ribosomal L27 protein-like"/>
    <property type="match status" value="1"/>
</dbReference>
<dbReference type="GO" id="GO:0004449">
    <property type="term" value="F:isocitrate dehydrogenase (NAD+) activity"/>
    <property type="evidence" value="ECO:0007669"/>
    <property type="project" value="UniProtKB-EC"/>
</dbReference>
<dbReference type="Proteomes" id="UP001345013">
    <property type="component" value="Unassembled WGS sequence"/>
</dbReference>
<dbReference type="GO" id="GO:0005840">
    <property type="term" value="C:ribosome"/>
    <property type="evidence" value="ECO:0007669"/>
    <property type="project" value="UniProtKB-KW"/>
</dbReference>
<feature type="region of interest" description="Disordered" evidence="5">
    <location>
        <begin position="179"/>
        <end position="205"/>
    </location>
</feature>
<keyword evidence="6" id="KW-0560">Oxidoreductase</keyword>
<evidence type="ECO:0000256" key="3">
    <source>
        <dbReference type="ARBA" id="ARBA00023274"/>
    </source>
</evidence>
<dbReference type="Pfam" id="PF01016">
    <property type="entry name" value="Ribosomal_L27"/>
    <property type="match status" value="1"/>
</dbReference>
<feature type="compositionally biased region" description="Basic residues" evidence="5">
    <location>
        <begin position="273"/>
        <end position="289"/>
    </location>
</feature>
<gene>
    <name evidence="6" type="primary">MRPL2</name>
    <name evidence="6" type="ORF">LTR24_005872</name>
</gene>
<comment type="similarity">
    <text evidence="1">Belongs to the bacterial ribosomal protein bL27 family.</text>
</comment>
<keyword evidence="3" id="KW-0687">Ribonucleoprotein</keyword>
<dbReference type="PANTHER" id="PTHR15893:SF0">
    <property type="entry name" value="LARGE RIBOSOMAL SUBUNIT PROTEIN BL27M"/>
    <property type="match status" value="1"/>
</dbReference>
<dbReference type="NCBIfam" id="TIGR00062">
    <property type="entry name" value="L27"/>
    <property type="match status" value="1"/>
</dbReference>
<organism evidence="6 7">
    <name type="scientific">Lithohypha guttulata</name>
    <dbReference type="NCBI Taxonomy" id="1690604"/>
    <lineage>
        <taxon>Eukaryota</taxon>
        <taxon>Fungi</taxon>
        <taxon>Dikarya</taxon>
        <taxon>Ascomycota</taxon>
        <taxon>Pezizomycotina</taxon>
        <taxon>Eurotiomycetes</taxon>
        <taxon>Chaetothyriomycetidae</taxon>
        <taxon>Chaetothyriales</taxon>
        <taxon>Trichomeriaceae</taxon>
        <taxon>Lithohypha</taxon>
    </lineage>
</organism>
<evidence type="ECO:0000313" key="7">
    <source>
        <dbReference type="Proteomes" id="UP001345013"/>
    </source>
</evidence>
<reference evidence="6 7" key="1">
    <citation type="submission" date="2023-08" db="EMBL/GenBank/DDBJ databases">
        <title>Black Yeasts Isolated from many extreme environments.</title>
        <authorList>
            <person name="Coleine C."/>
            <person name="Stajich J.E."/>
            <person name="Selbmann L."/>
        </authorList>
    </citation>
    <scope>NUCLEOTIDE SEQUENCE [LARGE SCALE GENOMIC DNA]</scope>
    <source>
        <strain evidence="6 7">CCFEE 5885</strain>
    </source>
</reference>
<protein>
    <recommendedName>
        <fullName evidence="4">Large ribosomal subunit protein bL27m</fullName>
    </recommendedName>
</protein>
<evidence type="ECO:0000256" key="1">
    <source>
        <dbReference type="ARBA" id="ARBA00010797"/>
    </source>
</evidence>
<keyword evidence="2 6" id="KW-0689">Ribosomal protein</keyword>
<dbReference type="PRINTS" id="PR00063">
    <property type="entry name" value="RIBOSOMALL27"/>
</dbReference>
<dbReference type="PANTHER" id="PTHR15893">
    <property type="entry name" value="RIBOSOMAL PROTEIN L27"/>
    <property type="match status" value="1"/>
</dbReference>
<proteinExistence type="inferred from homology"/>
<comment type="caution">
    <text evidence="6">The sequence shown here is derived from an EMBL/GenBank/DDBJ whole genome shotgun (WGS) entry which is preliminary data.</text>
</comment>
<evidence type="ECO:0000256" key="5">
    <source>
        <dbReference type="SAM" id="MobiDB-lite"/>
    </source>
</evidence>
<sequence length="289" mass="32055">MLQPRISARESTLTTLATALNNLALCSRHAPKPRQPQLIFTRHASHAAQGRANGPKDSAGRRLGAKKTASEYVIPGNIIFKQRGTKWFPGENVGIGKDHTIYSLIHGYVRYYRNPAVHPKRRYIGVALEREGQASRLPTPFNAPTRRRLGMYATPIKENENILSPEAQAIKDSAYLRGHIAGSSQPGGKSVPVPPQAATQKVPKGKLFTLQTNPFDPKYAPRAGGYGMANYEIGRAAERKGVSVKEFDRKDRWTAWRVRAKKVKEKMVARAARANRKTKGRKSSKKVAL</sequence>